<evidence type="ECO:0000259" key="5">
    <source>
        <dbReference type="PROSITE" id="PS50977"/>
    </source>
</evidence>
<keyword evidence="3" id="KW-0804">Transcription</keyword>
<evidence type="ECO:0000256" key="3">
    <source>
        <dbReference type="ARBA" id="ARBA00023163"/>
    </source>
</evidence>
<evidence type="ECO:0000256" key="2">
    <source>
        <dbReference type="ARBA" id="ARBA00023125"/>
    </source>
</evidence>
<evidence type="ECO:0000313" key="7">
    <source>
        <dbReference type="Proteomes" id="UP000319210"/>
    </source>
</evidence>
<dbReference type="InterPro" id="IPR001647">
    <property type="entry name" value="HTH_TetR"/>
</dbReference>
<keyword evidence="2 4" id="KW-0238">DNA-binding</keyword>
<dbReference type="InterPro" id="IPR023772">
    <property type="entry name" value="DNA-bd_HTH_TetR-type_CS"/>
</dbReference>
<dbReference type="AlphaFoldDB" id="A0A4Y3QVE9"/>
<reference evidence="6 7" key="1">
    <citation type="submission" date="2019-06" db="EMBL/GenBank/DDBJ databases">
        <title>Whole genome shotgun sequence of Streptomyces cacaoi subsp. cacaoi NBRC 12748.</title>
        <authorList>
            <person name="Hosoyama A."/>
            <person name="Uohara A."/>
            <person name="Ohji S."/>
            <person name="Ichikawa N."/>
        </authorList>
    </citation>
    <scope>NUCLEOTIDE SEQUENCE [LARGE SCALE GENOMIC DNA]</scope>
    <source>
        <strain evidence="6 7">NBRC 12748</strain>
    </source>
</reference>
<protein>
    <submittedName>
        <fullName evidence="6">TetR family transcriptional regulator</fullName>
    </submittedName>
</protein>
<dbReference type="Pfam" id="PF21351">
    <property type="entry name" value="TetR_C_41"/>
    <property type="match status" value="1"/>
</dbReference>
<dbReference type="PANTHER" id="PTHR30055:SF234">
    <property type="entry name" value="HTH-TYPE TRANSCRIPTIONAL REGULATOR BETI"/>
    <property type="match status" value="1"/>
</dbReference>
<evidence type="ECO:0000256" key="1">
    <source>
        <dbReference type="ARBA" id="ARBA00023015"/>
    </source>
</evidence>
<dbReference type="Gene3D" id="1.10.357.10">
    <property type="entry name" value="Tetracycline Repressor, domain 2"/>
    <property type="match status" value="1"/>
</dbReference>
<dbReference type="OrthoDB" id="9805134at2"/>
<proteinExistence type="predicted"/>
<dbReference type="InterPro" id="IPR049484">
    <property type="entry name" value="Rv0078-like_C"/>
</dbReference>
<dbReference type="GO" id="GO:0000976">
    <property type="term" value="F:transcription cis-regulatory region binding"/>
    <property type="evidence" value="ECO:0007669"/>
    <property type="project" value="TreeGrafter"/>
</dbReference>
<evidence type="ECO:0000313" key="6">
    <source>
        <dbReference type="EMBL" id="GEB48919.1"/>
    </source>
</evidence>
<dbReference type="PRINTS" id="PR00455">
    <property type="entry name" value="HTHTETR"/>
</dbReference>
<keyword evidence="1" id="KW-0805">Transcription regulation</keyword>
<dbReference type="Pfam" id="PF00440">
    <property type="entry name" value="TetR_N"/>
    <property type="match status" value="1"/>
</dbReference>
<feature type="DNA-binding region" description="H-T-H motif" evidence="4">
    <location>
        <begin position="36"/>
        <end position="55"/>
    </location>
</feature>
<name>A0A4Y3QVE9_STRCI</name>
<dbReference type="Proteomes" id="UP000319210">
    <property type="component" value="Unassembled WGS sequence"/>
</dbReference>
<dbReference type="RefSeq" id="WP_030874519.1">
    <property type="nucleotide sequence ID" value="NZ_BJMM01000004.1"/>
</dbReference>
<comment type="caution">
    <text evidence="6">The sequence shown here is derived from an EMBL/GenBank/DDBJ whole genome shotgun (WGS) entry which is preliminary data.</text>
</comment>
<accession>A0A4Y3QVE9</accession>
<dbReference type="PANTHER" id="PTHR30055">
    <property type="entry name" value="HTH-TYPE TRANSCRIPTIONAL REGULATOR RUTR"/>
    <property type="match status" value="1"/>
</dbReference>
<dbReference type="InterPro" id="IPR050109">
    <property type="entry name" value="HTH-type_TetR-like_transc_reg"/>
</dbReference>
<evidence type="ECO:0000256" key="4">
    <source>
        <dbReference type="PROSITE-ProRule" id="PRU00335"/>
    </source>
</evidence>
<feature type="domain" description="HTH tetR-type" evidence="5">
    <location>
        <begin position="13"/>
        <end position="73"/>
    </location>
</feature>
<dbReference type="GO" id="GO:0003700">
    <property type="term" value="F:DNA-binding transcription factor activity"/>
    <property type="evidence" value="ECO:0007669"/>
    <property type="project" value="TreeGrafter"/>
</dbReference>
<dbReference type="InterPro" id="IPR009057">
    <property type="entry name" value="Homeodomain-like_sf"/>
</dbReference>
<dbReference type="SUPFAM" id="SSF46689">
    <property type="entry name" value="Homeodomain-like"/>
    <property type="match status" value="1"/>
</dbReference>
<dbReference type="PROSITE" id="PS50977">
    <property type="entry name" value="HTH_TETR_2"/>
    <property type="match status" value="1"/>
</dbReference>
<organism evidence="6 7">
    <name type="scientific">Streptomyces cacaoi</name>
    <dbReference type="NCBI Taxonomy" id="1898"/>
    <lineage>
        <taxon>Bacteria</taxon>
        <taxon>Bacillati</taxon>
        <taxon>Actinomycetota</taxon>
        <taxon>Actinomycetes</taxon>
        <taxon>Kitasatosporales</taxon>
        <taxon>Streptomycetaceae</taxon>
        <taxon>Streptomyces</taxon>
    </lineage>
</organism>
<keyword evidence="7" id="KW-1185">Reference proteome</keyword>
<gene>
    <name evidence="6" type="ORF">SCA03_14700</name>
</gene>
<dbReference type="PROSITE" id="PS01081">
    <property type="entry name" value="HTH_TETR_1"/>
    <property type="match status" value="1"/>
</dbReference>
<dbReference type="EMBL" id="BJMM01000004">
    <property type="protein sequence ID" value="GEB48919.1"/>
    <property type="molecule type" value="Genomic_DNA"/>
</dbReference>
<sequence>MGETKRRRDEYAEATRNAIVEAARDLFSSGGYAKTSLDDIADHARVTKGAIYHHFANKRAVFEAVLADVDQRFIERVRQEIGATASGWDALSSALNAYLDAALDTAFCEMALKEGPIALGWQRWRETQEHVAEHFTDLVKERCMDEFVREMPSALLMNSIIGALHEMALAVSNSPNPQQARKEASALIGELVESIRVPRSARPG</sequence>